<feature type="non-terminal residue" evidence="2">
    <location>
        <position position="213"/>
    </location>
</feature>
<evidence type="ECO:0000256" key="1">
    <source>
        <dbReference type="SAM" id="MobiDB-lite"/>
    </source>
</evidence>
<reference evidence="2 3" key="1">
    <citation type="submission" date="2015-09" db="EMBL/GenBank/DDBJ databases">
        <title>Draft genome of the parasitic nematode Teladorsagia circumcincta isolate WARC Sus (inbred).</title>
        <authorList>
            <person name="Mitreva M."/>
        </authorList>
    </citation>
    <scope>NUCLEOTIDE SEQUENCE [LARGE SCALE GENOMIC DNA]</scope>
    <source>
        <strain evidence="2 3">S</strain>
    </source>
</reference>
<evidence type="ECO:0000313" key="3">
    <source>
        <dbReference type="Proteomes" id="UP000230423"/>
    </source>
</evidence>
<dbReference type="PROSITE" id="PS51257">
    <property type="entry name" value="PROKAR_LIPOPROTEIN"/>
    <property type="match status" value="1"/>
</dbReference>
<feature type="region of interest" description="Disordered" evidence="1">
    <location>
        <begin position="97"/>
        <end position="158"/>
    </location>
</feature>
<dbReference type="AlphaFoldDB" id="A0A2G9T9B4"/>
<dbReference type="Proteomes" id="UP000230423">
    <property type="component" value="Unassembled WGS sequence"/>
</dbReference>
<proteinExistence type="predicted"/>
<dbReference type="InterPro" id="IPR035940">
    <property type="entry name" value="CAP_sf"/>
</dbReference>
<sequence>MVHYKSNQFGCHYQACNNGGMPPISAFACVFNNPPAMNEPLYIASTQGQVDGCNDDSNCDQYLPFAKCTTASDPANHLYKGLCYSTNETTFITSSTVATTPEPTTEMTTAESTTMAETTEASSVTTETMSMSTETESMTTEASTMEAETSAMSTEEMSMSTEEMAMTTEEMSMTTETMAMTTETTSTVASTTPFFDPITDEIRTNITNMHNYR</sequence>
<gene>
    <name evidence="2" type="ORF">TELCIR_24073</name>
</gene>
<evidence type="ECO:0000313" key="2">
    <source>
        <dbReference type="EMBL" id="PIO54563.1"/>
    </source>
</evidence>
<organism evidence="2 3">
    <name type="scientific">Teladorsagia circumcincta</name>
    <name type="common">Brown stomach worm</name>
    <name type="synonym">Ostertagia circumcincta</name>
    <dbReference type="NCBI Taxonomy" id="45464"/>
    <lineage>
        <taxon>Eukaryota</taxon>
        <taxon>Metazoa</taxon>
        <taxon>Ecdysozoa</taxon>
        <taxon>Nematoda</taxon>
        <taxon>Chromadorea</taxon>
        <taxon>Rhabditida</taxon>
        <taxon>Rhabditina</taxon>
        <taxon>Rhabditomorpha</taxon>
        <taxon>Strongyloidea</taxon>
        <taxon>Trichostrongylidae</taxon>
        <taxon>Teladorsagia</taxon>
    </lineage>
</organism>
<keyword evidence="3" id="KW-1185">Reference proteome</keyword>
<dbReference type="Gene3D" id="3.40.33.10">
    <property type="entry name" value="CAP"/>
    <property type="match status" value="1"/>
</dbReference>
<evidence type="ECO:0008006" key="4">
    <source>
        <dbReference type="Google" id="ProtNLM"/>
    </source>
</evidence>
<protein>
    <recommendedName>
        <fullName evidence="4">SCP domain-containing protein</fullName>
    </recommendedName>
</protein>
<dbReference type="EMBL" id="KZ395188">
    <property type="protein sequence ID" value="PIO54563.1"/>
    <property type="molecule type" value="Genomic_DNA"/>
</dbReference>
<name>A0A2G9T9B4_TELCI</name>
<accession>A0A2G9T9B4</accession>